<evidence type="ECO:0000313" key="1">
    <source>
        <dbReference type="EMBL" id="MFD2904239.1"/>
    </source>
</evidence>
<name>A0ABW5YUU5_9SPHI</name>
<gene>
    <name evidence="1" type="ORF">ACFS6I_09910</name>
</gene>
<protein>
    <submittedName>
        <fullName evidence="1">Uncharacterized protein</fullName>
    </submittedName>
</protein>
<evidence type="ECO:0000313" key="2">
    <source>
        <dbReference type="Proteomes" id="UP001597509"/>
    </source>
</evidence>
<reference evidence="2" key="1">
    <citation type="journal article" date="2019" name="Int. J. Syst. Evol. Microbiol.">
        <title>The Global Catalogue of Microorganisms (GCM) 10K type strain sequencing project: providing services to taxonomists for standard genome sequencing and annotation.</title>
        <authorList>
            <consortium name="The Broad Institute Genomics Platform"/>
            <consortium name="The Broad Institute Genome Sequencing Center for Infectious Disease"/>
            <person name="Wu L."/>
            <person name="Ma J."/>
        </authorList>
    </citation>
    <scope>NUCLEOTIDE SEQUENCE [LARGE SCALE GENOMIC DNA]</scope>
    <source>
        <strain evidence="2">KCTC 22209</strain>
    </source>
</reference>
<organism evidence="1 2">
    <name type="scientific">Sphingobacterium anhuiense</name>
    <dbReference type="NCBI Taxonomy" id="493780"/>
    <lineage>
        <taxon>Bacteria</taxon>
        <taxon>Pseudomonadati</taxon>
        <taxon>Bacteroidota</taxon>
        <taxon>Sphingobacteriia</taxon>
        <taxon>Sphingobacteriales</taxon>
        <taxon>Sphingobacteriaceae</taxon>
        <taxon>Sphingobacterium</taxon>
    </lineage>
</organism>
<proteinExistence type="predicted"/>
<accession>A0ABW5YUU5</accession>
<comment type="caution">
    <text evidence="1">The sequence shown here is derived from an EMBL/GenBank/DDBJ whole genome shotgun (WGS) entry which is preliminary data.</text>
</comment>
<dbReference type="EMBL" id="JBHUPE010000004">
    <property type="protein sequence ID" value="MFD2904239.1"/>
    <property type="molecule type" value="Genomic_DNA"/>
</dbReference>
<dbReference type="RefSeq" id="WP_380920076.1">
    <property type="nucleotide sequence ID" value="NZ_JBHUPE010000004.1"/>
</dbReference>
<sequence>MKFEDIFRQYWAFGLNNITVNRSLTFNDWIKSKNDYQINSQVSKDEFIISSFDRQYFLKPLSKDCNRFASASLESIIKIDDLKILPKNISWLLIKQYYSAYYAAHVVLRFLGFSLSQFDSESIRSIKQVADLFSNLNGIAIESGYYLIDFGINSLNINCKKIDIKKDGGSHVALWKLFGEKIKFISIDILTKVSSQEVQPLTDKLDQLLQNLSYVGSSDYSWLSRIRNELNYKHLHGAWHPYDTARSCSADILKNLKSWMTDPTSIELSNLTGKELLRFSNTCMFIIGLAHTISQDMTKRCSNGKSFLDIGYSKIYNIT</sequence>
<dbReference type="Proteomes" id="UP001597509">
    <property type="component" value="Unassembled WGS sequence"/>
</dbReference>
<keyword evidence="2" id="KW-1185">Reference proteome</keyword>